<dbReference type="PRINTS" id="PR00111">
    <property type="entry name" value="ABHYDROLASE"/>
</dbReference>
<dbReference type="InterPro" id="IPR050471">
    <property type="entry name" value="AB_hydrolase"/>
</dbReference>
<dbReference type="AlphaFoldDB" id="A0A1I3CT09"/>
<feature type="domain" description="AB hydrolase-1" evidence="3">
    <location>
        <begin position="22"/>
        <end position="255"/>
    </location>
</feature>
<dbReference type="EMBL" id="FOQG01000002">
    <property type="protein sequence ID" value="SFH77466.1"/>
    <property type="molecule type" value="Genomic_DNA"/>
</dbReference>
<dbReference type="SUPFAM" id="SSF53474">
    <property type="entry name" value="alpha/beta-Hydrolases"/>
    <property type="match status" value="1"/>
</dbReference>
<reference evidence="4 5" key="1">
    <citation type="submission" date="2016-10" db="EMBL/GenBank/DDBJ databases">
        <authorList>
            <person name="de Groot N.N."/>
        </authorList>
    </citation>
    <scope>NUCLEOTIDE SEQUENCE [LARGE SCALE GENOMIC DNA]</scope>
    <source>
        <strain evidence="4 5">CGMCC 1.11156</strain>
    </source>
</reference>
<evidence type="ECO:0000256" key="1">
    <source>
        <dbReference type="ARBA" id="ARBA00022559"/>
    </source>
</evidence>
<dbReference type="InterPro" id="IPR000639">
    <property type="entry name" value="Epox_hydrolase-like"/>
</dbReference>
<dbReference type="PANTHER" id="PTHR43433">
    <property type="entry name" value="HYDROLASE, ALPHA/BETA FOLD FAMILY PROTEIN"/>
    <property type="match status" value="1"/>
</dbReference>
<keyword evidence="1" id="KW-0575">Peroxidase</keyword>
<dbReference type="STRING" id="1005945.SAMN05216561_102203"/>
<evidence type="ECO:0000313" key="4">
    <source>
        <dbReference type="EMBL" id="SFH77466.1"/>
    </source>
</evidence>
<dbReference type="FunFam" id="3.40.50.1820:FF:000205">
    <property type="entry name" value="Non-haem bromoperoxidase BPO-A2"/>
    <property type="match status" value="1"/>
</dbReference>
<protein>
    <submittedName>
        <fullName evidence="4">Pimeloyl-ACP methyl ester carboxylesterase</fullName>
    </submittedName>
</protein>
<keyword evidence="1" id="KW-0560">Oxidoreductase</keyword>
<organism evidence="4 5">
    <name type="scientific">Nocardioides psychrotolerans</name>
    <dbReference type="NCBI Taxonomy" id="1005945"/>
    <lineage>
        <taxon>Bacteria</taxon>
        <taxon>Bacillati</taxon>
        <taxon>Actinomycetota</taxon>
        <taxon>Actinomycetes</taxon>
        <taxon>Propionibacteriales</taxon>
        <taxon>Nocardioidaceae</taxon>
        <taxon>Nocardioides</taxon>
    </lineage>
</organism>
<name>A0A1I3CT09_9ACTN</name>
<dbReference type="Proteomes" id="UP000198649">
    <property type="component" value="Unassembled WGS sequence"/>
</dbReference>
<evidence type="ECO:0000313" key="5">
    <source>
        <dbReference type="Proteomes" id="UP000198649"/>
    </source>
</evidence>
<sequence length="273" mass="28469">MPTISTNGIDLNYTDSGGAGRPVVLIHGWPLSGASWSEQVPALTDAGYRVVTYDRRGFGDSDKPGTGYDYDTFAADLGGVIEGLDLHDASLVGFSMGGGEVARYLGTVGDARVHSAVFAAAIPPYLLKTEDNPGGGLGEDDVKGMMEAASSDREGFLDGFTTNFFSAGGELKVTEEQRQDALALAAKAEDAALVACIEAFGTTDFRQDLATIKVPTLVIHGDSDGIVPFEVSGKRSADSVAGAEQALIADAPHGLNVSHAAVFNQHLLAFLEK</sequence>
<comment type="similarity">
    <text evidence="2">Belongs to the AB hydrolase superfamily. Bacterial non-heme haloperoxidase / perhydrolase family.</text>
</comment>
<proteinExistence type="inferred from homology"/>
<dbReference type="InterPro" id="IPR000073">
    <property type="entry name" value="AB_hydrolase_1"/>
</dbReference>
<accession>A0A1I3CT09</accession>
<dbReference type="Pfam" id="PF00561">
    <property type="entry name" value="Abhydrolase_1"/>
    <property type="match status" value="1"/>
</dbReference>
<dbReference type="GO" id="GO:0004601">
    <property type="term" value="F:peroxidase activity"/>
    <property type="evidence" value="ECO:0007669"/>
    <property type="project" value="UniProtKB-KW"/>
</dbReference>
<keyword evidence="5" id="KW-1185">Reference proteome</keyword>
<dbReference type="InterPro" id="IPR029058">
    <property type="entry name" value="AB_hydrolase_fold"/>
</dbReference>
<evidence type="ECO:0000259" key="3">
    <source>
        <dbReference type="Pfam" id="PF00561"/>
    </source>
</evidence>
<evidence type="ECO:0000256" key="2">
    <source>
        <dbReference type="ARBA" id="ARBA00038128"/>
    </source>
</evidence>
<dbReference type="Gene3D" id="3.40.50.1820">
    <property type="entry name" value="alpha/beta hydrolase"/>
    <property type="match status" value="1"/>
</dbReference>
<gene>
    <name evidence="4" type="ORF">SAMN05216561_102203</name>
</gene>
<dbReference type="PRINTS" id="PR00412">
    <property type="entry name" value="EPOXHYDRLASE"/>
</dbReference>
<dbReference type="PANTHER" id="PTHR43433:SF4">
    <property type="entry name" value="NON-HEME CHLOROPEROXIDASE-RELATED"/>
    <property type="match status" value="1"/>
</dbReference>
<dbReference type="RefSeq" id="WP_218031125.1">
    <property type="nucleotide sequence ID" value="NZ_BKAF01000002.1"/>
</dbReference>